<dbReference type="HOGENOM" id="CLU_1845431_0_0_1"/>
<accession>B0D2Q5</accession>
<reference evidence="1 2" key="1">
    <citation type="journal article" date="2008" name="Nature">
        <title>The genome of Laccaria bicolor provides insights into mycorrhizal symbiosis.</title>
        <authorList>
            <person name="Martin F."/>
            <person name="Aerts A."/>
            <person name="Ahren D."/>
            <person name="Brun A."/>
            <person name="Danchin E.G.J."/>
            <person name="Duchaussoy F."/>
            <person name="Gibon J."/>
            <person name="Kohler A."/>
            <person name="Lindquist E."/>
            <person name="Pereda V."/>
            <person name="Salamov A."/>
            <person name="Shapiro H.J."/>
            <person name="Wuyts J."/>
            <person name="Blaudez D."/>
            <person name="Buee M."/>
            <person name="Brokstein P."/>
            <person name="Canbaeck B."/>
            <person name="Cohen D."/>
            <person name="Courty P.E."/>
            <person name="Coutinho P.M."/>
            <person name="Delaruelle C."/>
            <person name="Detter J.C."/>
            <person name="Deveau A."/>
            <person name="DiFazio S."/>
            <person name="Duplessis S."/>
            <person name="Fraissinet-Tachet L."/>
            <person name="Lucic E."/>
            <person name="Frey-Klett P."/>
            <person name="Fourrey C."/>
            <person name="Feussner I."/>
            <person name="Gay G."/>
            <person name="Grimwood J."/>
            <person name="Hoegger P.J."/>
            <person name="Jain P."/>
            <person name="Kilaru S."/>
            <person name="Labbe J."/>
            <person name="Lin Y.C."/>
            <person name="Legue V."/>
            <person name="Le Tacon F."/>
            <person name="Marmeisse R."/>
            <person name="Melayah D."/>
            <person name="Montanini B."/>
            <person name="Muratet M."/>
            <person name="Nehls U."/>
            <person name="Niculita-Hirzel H."/>
            <person name="Oudot-Le Secq M.P."/>
            <person name="Peter M."/>
            <person name="Quesneville H."/>
            <person name="Rajashekar B."/>
            <person name="Reich M."/>
            <person name="Rouhier N."/>
            <person name="Schmutz J."/>
            <person name="Yin T."/>
            <person name="Chalot M."/>
            <person name="Henrissat B."/>
            <person name="Kuees U."/>
            <person name="Lucas S."/>
            <person name="Van de Peer Y."/>
            <person name="Podila G.K."/>
            <person name="Polle A."/>
            <person name="Pukkila P.J."/>
            <person name="Richardson P.M."/>
            <person name="Rouze P."/>
            <person name="Sanders I.R."/>
            <person name="Stajich J.E."/>
            <person name="Tunlid A."/>
            <person name="Tuskan G."/>
            <person name="Grigoriev I.V."/>
        </authorList>
    </citation>
    <scope>NUCLEOTIDE SEQUENCE [LARGE SCALE GENOMIC DNA]</scope>
    <source>
        <strain evidence="2">S238N-H82 / ATCC MYA-4686</strain>
    </source>
</reference>
<name>B0D2Q5_LACBS</name>
<dbReference type="Proteomes" id="UP000001194">
    <property type="component" value="Unassembled WGS sequence"/>
</dbReference>
<dbReference type="EMBL" id="DS547096">
    <property type="protein sequence ID" value="EDR10793.1"/>
    <property type="molecule type" value="Genomic_DNA"/>
</dbReference>
<sequence>MPDRRQQLMDDGPWPGTPLDGDEILSQIRRAQRYIPPYHPFQWPLHLTALLDDPHQPLQHSSSSHGPQTWHCGRLFYRSISTTVYMISTAQHQTQENPITAFLDDPYQPLQHRSSSHGPQTWLCGRLSYRSISTTVYMI</sequence>
<protein>
    <submittedName>
        <fullName evidence="1">Predicted protein</fullName>
    </submittedName>
</protein>
<gene>
    <name evidence="1" type="ORF">LACBIDRAFT_315593</name>
</gene>
<proteinExistence type="predicted"/>
<organism evidence="2">
    <name type="scientific">Laccaria bicolor (strain S238N-H82 / ATCC MYA-4686)</name>
    <name type="common">Bicoloured deceiver</name>
    <name type="synonym">Laccaria laccata var. bicolor</name>
    <dbReference type="NCBI Taxonomy" id="486041"/>
    <lineage>
        <taxon>Eukaryota</taxon>
        <taxon>Fungi</taxon>
        <taxon>Dikarya</taxon>
        <taxon>Basidiomycota</taxon>
        <taxon>Agaricomycotina</taxon>
        <taxon>Agaricomycetes</taxon>
        <taxon>Agaricomycetidae</taxon>
        <taxon>Agaricales</taxon>
        <taxon>Agaricineae</taxon>
        <taxon>Hydnangiaceae</taxon>
        <taxon>Laccaria</taxon>
    </lineage>
</organism>
<dbReference type="AlphaFoldDB" id="B0D2Q5"/>
<evidence type="ECO:0000313" key="2">
    <source>
        <dbReference type="Proteomes" id="UP000001194"/>
    </source>
</evidence>
<dbReference type="RefSeq" id="XP_001878094.1">
    <property type="nucleotide sequence ID" value="XM_001878059.1"/>
</dbReference>
<evidence type="ECO:0000313" key="1">
    <source>
        <dbReference type="EMBL" id="EDR10793.1"/>
    </source>
</evidence>
<dbReference type="KEGG" id="lbc:LACBIDRAFT_315593"/>
<dbReference type="InParanoid" id="B0D2Q5"/>
<dbReference type="GeneID" id="6073842"/>
<keyword evidence="2" id="KW-1185">Reference proteome</keyword>